<dbReference type="SUPFAM" id="SSF56935">
    <property type="entry name" value="Porins"/>
    <property type="match status" value="1"/>
</dbReference>
<proteinExistence type="predicted"/>
<name>A0ABQ6BLF7_9CAUL</name>
<dbReference type="Proteomes" id="UP001156921">
    <property type="component" value="Unassembled WGS sequence"/>
</dbReference>
<feature type="chain" id="PRO_5046932334" description="Outer membrane protein beta-barrel domain-containing protein" evidence="2">
    <location>
        <begin position="22"/>
        <end position="249"/>
    </location>
</feature>
<dbReference type="RefSeq" id="WP_284223189.1">
    <property type="nucleotide sequence ID" value="NZ_BSOY01000061.1"/>
</dbReference>
<sequence length="249" mass="25086">MKSLLLLTSAVAAFAAAPALAQDGPVGSVGVAYGNSEAEIGGLSADTDAWAVDGVVAMPAFGAWTVTLAADASQFDDGASDDTAVAGTAHLTTVVGSDLRIGGFVGAADVADETVLTGGLEVQKYLSRATLTGVVAYTTADDVDLDVWSVGGDAAFYVTDALRLNAGVSWMTIDDADVDGVTYGVGAEYEIARSPFSVTAGYSHSDIEDLDVDSWTVGLRYSFGGGQQARDRAGAALPGSGVMGLLGAL</sequence>
<evidence type="ECO:0000259" key="3">
    <source>
        <dbReference type="Pfam" id="PF13505"/>
    </source>
</evidence>
<evidence type="ECO:0000313" key="5">
    <source>
        <dbReference type="Proteomes" id="UP001156921"/>
    </source>
</evidence>
<evidence type="ECO:0000256" key="2">
    <source>
        <dbReference type="SAM" id="SignalP"/>
    </source>
</evidence>
<keyword evidence="1 2" id="KW-0732">Signal</keyword>
<dbReference type="InterPro" id="IPR027385">
    <property type="entry name" value="Beta-barrel_OMP"/>
</dbReference>
<feature type="signal peptide" evidence="2">
    <location>
        <begin position="1"/>
        <end position="21"/>
    </location>
</feature>
<accession>A0ABQ6BLF7</accession>
<reference evidence="5" key="1">
    <citation type="journal article" date="2019" name="Int. J. Syst. Evol. Microbiol.">
        <title>The Global Catalogue of Microorganisms (GCM) 10K type strain sequencing project: providing services to taxonomists for standard genome sequencing and annotation.</title>
        <authorList>
            <consortium name="The Broad Institute Genomics Platform"/>
            <consortium name="The Broad Institute Genome Sequencing Center for Infectious Disease"/>
            <person name="Wu L."/>
            <person name="Ma J."/>
        </authorList>
    </citation>
    <scope>NUCLEOTIDE SEQUENCE [LARGE SCALE GENOMIC DNA]</scope>
    <source>
        <strain evidence="5">NBRC 110107</strain>
    </source>
</reference>
<dbReference type="Pfam" id="PF13505">
    <property type="entry name" value="OMP_b-brl"/>
    <property type="match status" value="1"/>
</dbReference>
<evidence type="ECO:0000313" key="4">
    <source>
        <dbReference type="EMBL" id="GLS02307.1"/>
    </source>
</evidence>
<dbReference type="Gene3D" id="2.40.160.10">
    <property type="entry name" value="Porin"/>
    <property type="match status" value="1"/>
</dbReference>
<protein>
    <recommendedName>
        <fullName evidence="3">Outer membrane protein beta-barrel domain-containing protein</fullName>
    </recommendedName>
</protein>
<keyword evidence="5" id="KW-1185">Reference proteome</keyword>
<gene>
    <name evidence="4" type="ORF">GCM10007859_23300</name>
</gene>
<evidence type="ECO:0000256" key="1">
    <source>
        <dbReference type="ARBA" id="ARBA00022729"/>
    </source>
</evidence>
<dbReference type="InterPro" id="IPR023614">
    <property type="entry name" value="Porin_dom_sf"/>
</dbReference>
<comment type="caution">
    <text evidence="4">The sequence shown here is derived from an EMBL/GenBank/DDBJ whole genome shotgun (WGS) entry which is preliminary data.</text>
</comment>
<dbReference type="EMBL" id="BSOY01000061">
    <property type="protein sequence ID" value="GLS02307.1"/>
    <property type="molecule type" value="Genomic_DNA"/>
</dbReference>
<feature type="domain" description="Outer membrane protein beta-barrel" evidence="3">
    <location>
        <begin position="9"/>
        <end position="223"/>
    </location>
</feature>
<organism evidence="4 5">
    <name type="scientific">Brevundimonas denitrificans</name>
    <dbReference type="NCBI Taxonomy" id="1443434"/>
    <lineage>
        <taxon>Bacteria</taxon>
        <taxon>Pseudomonadati</taxon>
        <taxon>Pseudomonadota</taxon>
        <taxon>Alphaproteobacteria</taxon>
        <taxon>Caulobacterales</taxon>
        <taxon>Caulobacteraceae</taxon>
        <taxon>Brevundimonas</taxon>
    </lineage>
</organism>